<dbReference type="Proteomes" id="UP000267096">
    <property type="component" value="Unassembled WGS sequence"/>
</dbReference>
<feature type="region of interest" description="Disordered" evidence="8">
    <location>
        <begin position="1"/>
        <end position="47"/>
    </location>
</feature>
<dbReference type="WBParaSite" id="ASIM_0000869701-mRNA-1">
    <property type="protein sequence ID" value="ASIM_0000869701-mRNA-1"/>
    <property type="gene ID" value="ASIM_0000869701"/>
</dbReference>
<evidence type="ECO:0000313" key="12">
    <source>
        <dbReference type="WBParaSite" id="ASIM_0000869701-mRNA-1"/>
    </source>
</evidence>
<dbReference type="Pfam" id="PF00066">
    <property type="entry name" value="Notch"/>
    <property type="match status" value="1"/>
</dbReference>
<evidence type="ECO:0000313" key="11">
    <source>
        <dbReference type="Proteomes" id="UP000267096"/>
    </source>
</evidence>
<accession>A0A0M3JM15</accession>
<protein>
    <submittedName>
        <fullName evidence="12">LNR domain-containing protein</fullName>
    </submittedName>
</protein>
<evidence type="ECO:0000256" key="7">
    <source>
        <dbReference type="ARBA" id="ARBA00046288"/>
    </source>
</evidence>
<dbReference type="PROSITE" id="PS50258">
    <property type="entry name" value="LNR"/>
    <property type="match status" value="1"/>
</dbReference>
<keyword evidence="1" id="KW-0812">Transmembrane</keyword>
<sequence length="110" mass="11671">MGGSPESACFDYGRNAAEQDDRPNDSDSGTEAEIGRRLPAETAPERPCPLPNCVRKAGDGVCDPECDRVECGWDGADCDGSAVHPFSRCPAEAFCAKAFRNSKCDPVSAE</sequence>
<comment type="subcellular location">
    <subcellularLocation>
        <location evidence="7">Endomembrane system</location>
        <topology evidence="7">Single-pass type I membrane protein</topology>
    </subcellularLocation>
</comment>
<proteinExistence type="predicted"/>
<feature type="domain" description="LNR" evidence="9">
    <location>
        <begin position="48"/>
        <end position="85"/>
    </location>
</feature>
<keyword evidence="2" id="KW-0677">Repeat</keyword>
<dbReference type="InterPro" id="IPR000800">
    <property type="entry name" value="Notch_dom"/>
</dbReference>
<reference evidence="10 11" key="2">
    <citation type="submission" date="2018-11" db="EMBL/GenBank/DDBJ databases">
        <authorList>
            <consortium name="Pathogen Informatics"/>
        </authorList>
    </citation>
    <scope>NUCLEOTIDE SEQUENCE [LARGE SCALE GENOMIC DNA]</scope>
</reference>
<evidence type="ECO:0000256" key="1">
    <source>
        <dbReference type="ARBA" id="ARBA00022692"/>
    </source>
</evidence>
<reference evidence="12" key="1">
    <citation type="submission" date="2017-02" db="UniProtKB">
        <authorList>
            <consortium name="WormBaseParasite"/>
        </authorList>
    </citation>
    <scope>IDENTIFICATION</scope>
</reference>
<dbReference type="SUPFAM" id="SSF90193">
    <property type="entry name" value="Notch domain"/>
    <property type="match status" value="1"/>
</dbReference>
<keyword evidence="11" id="KW-1185">Reference proteome</keyword>
<keyword evidence="5" id="KW-1015">Disulfide bond</keyword>
<dbReference type="SMART" id="SM00004">
    <property type="entry name" value="NL"/>
    <property type="match status" value="1"/>
</dbReference>
<keyword evidence="6" id="KW-0325">Glycoprotein</keyword>
<gene>
    <name evidence="10" type="ORF">ASIM_LOCUS8449</name>
</gene>
<dbReference type="EMBL" id="UYRR01022946">
    <property type="protein sequence ID" value="VDK32022.1"/>
    <property type="molecule type" value="Genomic_DNA"/>
</dbReference>
<evidence type="ECO:0000256" key="3">
    <source>
        <dbReference type="ARBA" id="ARBA00022989"/>
    </source>
</evidence>
<organism evidence="12">
    <name type="scientific">Anisakis simplex</name>
    <name type="common">Herring worm</name>
    <dbReference type="NCBI Taxonomy" id="6269"/>
    <lineage>
        <taxon>Eukaryota</taxon>
        <taxon>Metazoa</taxon>
        <taxon>Ecdysozoa</taxon>
        <taxon>Nematoda</taxon>
        <taxon>Chromadorea</taxon>
        <taxon>Rhabditida</taxon>
        <taxon>Spirurina</taxon>
        <taxon>Ascaridomorpha</taxon>
        <taxon>Ascaridoidea</taxon>
        <taxon>Anisakidae</taxon>
        <taxon>Anisakis</taxon>
        <taxon>Anisakis simplex complex</taxon>
    </lineage>
</organism>
<dbReference type="AlphaFoldDB" id="A0A0M3JM15"/>
<dbReference type="OrthoDB" id="430340at2759"/>
<evidence type="ECO:0000256" key="4">
    <source>
        <dbReference type="ARBA" id="ARBA00023136"/>
    </source>
</evidence>
<evidence type="ECO:0000313" key="10">
    <source>
        <dbReference type="EMBL" id="VDK32022.1"/>
    </source>
</evidence>
<evidence type="ECO:0000256" key="6">
    <source>
        <dbReference type="ARBA" id="ARBA00023180"/>
    </source>
</evidence>
<evidence type="ECO:0000256" key="5">
    <source>
        <dbReference type="ARBA" id="ARBA00023157"/>
    </source>
</evidence>
<dbReference type="InterPro" id="IPR035993">
    <property type="entry name" value="Notch-like_dom_sf"/>
</dbReference>
<dbReference type="Gene3D" id="4.10.470.20">
    <property type="match status" value="1"/>
</dbReference>
<dbReference type="GO" id="GO:0012505">
    <property type="term" value="C:endomembrane system"/>
    <property type="evidence" value="ECO:0007669"/>
    <property type="project" value="UniProtKB-SubCell"/>
</dbReference>
<evidence type="ECO:0000256" key="2">
    <source>
        <dbReference type="ARBA" id="ARBA00022737"/>
    </source>
</evidence>
<keyword evidence="3" id="KW-1133">Transmembrane helix</keyword>
<evidence type="ECO:0000256" key="8">
    <source>
        <dbReference type="SAM" id="MobiDB-lite"/>
    </source>
</evidence>
<evidence type="ECO:0000259" key="9">
    <source>
        <dbReference type="PROSITE" id="PS50258"/>
    </source>
</evidence>
<name>A0A0M3JM15_ANISI</name>
<keyword evidence="4" id="KW-0472">Membrane</keyword>